<dbReference type="AlphaFoldDB" id="A0A8J3L4P8"/>
<keyword evidence="3" id="KW-1185">Reference proteome</keyword>
<sequence length="118" mass="12874">MHRMRLRPRWFDLLTTGHKTVEIRLHDERRAAVRLGDSITFSNTDTRQQTVAEVIGLRRFASFAAALDAIPTAAVAGPGADRATAEAELTATYSPADEAHHGVLAITMQVAAQMHPLS</sequence>
<dbReference type="InterPro" id="IPR015947">
    <property type="entry name" value="PUA-like_sf"/>
</dbReference>
<name>A0A8J3L4P8_9ACTN</name>
<accession>A0A8J3L4P8</accession>
<dbReference type="Gene3D" id="2.30.130.30">
    <property type="entry name" value="Hypothetical protein"/>
    <property type="match status" value="1"/>
</dbReference>
<dbReference type="InterPro" id="IPR007374">
    <property type="entry name" value="ASCH_domain"/>
</dbReference>
<gene>
    <name evidence="2" type="ORF">Cme02nite_00750</name>
</gene>
<comment type="caution">
    <text evidence="2">The sequence shown here is derived from an EMBL/GenBank/DDBJ whole genome shotgun (WGS) entry which is preliminary data.</text>
</comment>
<dbReference type="SMART" id="SM01022">
    <property type="entry name" value="ASCH"/>
    <property type="match status" value="1"/>
</dbReference>
<dbReference type="SUPFAM" id="SSF88697">
    <property type="entry name" value="PUA domain-like"/>
    <property type="match status" value="1"/>
</dbReference>
<evidence type="ECO:0000313" key="3">
    <source>
        <dbReference type="Proteomes" id="UP000660339"/>
    </source>
</evidence>
<dbReference type="EMBL" id="BONJ01000001">
    <property type="protein sequence ID" value="GIG11743.1"/>
    <property type="molecule type" value="Genomic_DNA"/>
</dbReference>
<dbReference type="Pfam" id="PF04266">
    <property type="entry name" value="ASCH"/>
    <property type="match status" value="1"/>
</dbReference>
<dbReference type="Proteomes" id="UP000660339">
    <property type="component" value="Unassembled WGS sequence"/>
</dbReference>
<reference evidence="2" key="1">
    <citation type="submission" date="2021-01" db="EMBL/GenBank/DDBJ databases">
        <title>Whole genome shotgun sequence of Catellatospora methionotrophica NBRC 14553.</title>
        <authorList>
            <person name="Komaki H."/>
            <person name="Tamura T."/>
        </authorList>
    </citation>
    <scope>NUCLEOTIDE SEQUENCE</scope>
    <source>
        <strain evidence="2">NBRC 14553</strain>
    </source>
</reference>
<evidence type="ECO:0000259" key="1">
    <source>
        <dbReference type="SMART" id="SM01022"/>
    </source>
</evidence>
<evidence type="ECO:0000313" key="2">
    <source>
        <dbReference type="EMBL" id="GIG11743.1"/>
    </source>
</evidence>
<proteinExistence type="predicted"/>
<feature type="domain" description="ASCH" evidence="1">
    <location>
        <begin position="4"/>
        <end position="112"/>
    </location>
</feature>
<organism evidence="2 3">
    <name type="scientific">Catellatospora methionotrophica</name>
    <dbReference type="NCBI Taxonomy" id="121620"/>
    <lineage>
        <taxon>Bacteria</taxon>
        <taxon>Bacillati</taxon>
        <taxon>Actinomycetota</taxon>
        <taxon>Actinomycetes</taxon>
        <taxon>Micromonosporales</taxon>
        <taxon>Micromonosporaceae</taxon>
        <taxon>Catellatospora</taxon>
    </lineage>
</organism>
<protein>
    <recommendedName>
        <fullName evidence="1">ASCH domain-containing protein</fullName>
    </recommendedName>
</protein>